<dbReference type="Gene3D" id="3.90.79.10">
    <property type="entry name" value="Nucleoside Triphosphate Pyrophosphohydrolase"/>
    <property type="match status" value="1"/>
</dbReference>
<dbReference type="PANTHER" id="PTHR43046:SF16">
    <property type="entry name" value="ADP-RIBOSE PYROPHOSPHATASE YJHB-RELATED"/>
    <property type="match status" value="1"/>
</dbReference>
<evidence type="ECO:0000256" key="2">
    <source>
        <dbReference type="ARBA" id="ARBA00022801"/>
    </source>
</evidence>
<gene>
    <name evidence="4" type="ORF">IAA98_06795</name>
</gene>
<dbReference type="InterPro" id="IPR000086">
    <property type="entry name" value="NUDIX_hydrolase_dom"/>
</dbReference>
<dbReference type="AlphaFoldDB" id="A0A9D1KNF7"/>
<comment type="cofactor">
    <cofactor evidence="1">
        <name>Mg(2+)</name>
        <dbReference type="ChEBI" id="CHEBI:18420"/>
    </cofactor>
</comment>
<dbReference type="PANTHER" id="PTHR43046">
    <property type="entry name" value="GDP-MANNOSE MANNOSYL HYDROLASE"/>
    <property type="match status" value="1"/>
</dbReference>
<dbReference type="PROSITE" id="PS51462">
    <property type="entry name" value="NUDIX"/>
    <property type="match status" value="1"/>
</dbReference>
<evidence type="ECO:0000313" key="4">
    <source>
        <dbReference type="EMBL" id="HIT75273.1"/>
    </source>
</evidence>
<sequence>MPTPQFILDLRAHIGTAPLWLMGATVIVLRDGPTGPEVLLVRRSDSGAWAAISGIVDPGENPAVTAVREAAEEASVEIAIEKMVWMGVTRPHTFPNGDQVQFVDHGFRARWVSGEAAVGDEESTEVRWFPVDALPETLHRDLPLMVQRVLDDPADVILDDF</sequence>
<organism evidence="4 5">
    <name type="scientific">Candidatus Avipropionibacterium avicola</name>
    <dbReference type="NCBI Taxonomy" id="2840701"/>
    <lineage>
        <taxon>Bacteria</taxon>
        <taxon>Bacillati</taxon>
        <taxon>Actinomycetota</taxon>
        <taxon>Actinomycetes</taxon>
        <taxon>Propionibacteriales</taxon>
        <taxon>Propionibacteriaceae</taxon>
        <taxon>Propionibacteriaceae incertae sedis</taxon>
        <taxon>Candidatus Avipropionibacterium</taxon>
    </lineage>
</organism>
<dbReference type="Pfam" id="PF00293">
    <property type="entry name" value="NUDIX"/>
    <property type="match status" value="1"/>
</dbReference>
<comment type="caution">
    <text evidence="4">The sequence shown here is derived from an EMBL/GenBank/DDBJ whole genome shotgun (WGS) entry which is preliminary data.</text>
</comment>
<evidence type="ECO:0000313" key="5">
    <source>
        <dbReference type="Proteomes" id="UP000886842"/>
    </source>
</evidence>
<dbReference type="Proteomes" id="UP000886842">
    <property type="component" value="Unassembled WGS sequence"/>
</dbReference>
<proteinExistence type="predicted"/>
<evidence type="ECO:0000259" key="3">
    <source>
        <dbReference type="PROSITE" id="PS51462"/>
    </source>
</evidence>
<accession>A0A9D1KNF7</accession>
<dbReference type="GO" id="GO:0016787">
    <property type="term" value="F:hydrolase activity"/>
    <property type="evidence" value="ECO:0007669"/>
    <property type="project" value="UniProtKB-KW"/>
</dbReference>
<evidence type="ECO:0000256" key="1">
    <source>
        <dbReference type="ARBA" id="ARBA00001946"/>
    </source>
</evidence>
<keyword evidence="2" id="KW-0378">Hydrolase</keyword>
<dbReference type="CDD" id="cd18879">
    <property type="entry name" value="NUDIX_Hydrolase"/>
    <property type="match status" value="1"/>
</dbReference>
<feature type="domain" description="Nudix hydrolase" evidence="3">
    <location>
        <begin position="19"/>
        <end position="151"/>
    </location>
</feature>
<name>A0A9D1KNF7_9ACTN</name>
<protein>
    <submittedName>
        <fullName evidence="4">NUDIX domain-containing protein</fullName>
    </submittedName>
</protein>
<dbReference type="InterPro" id="IPR015797">
    <property type="entry name" value="NUDIX_hydrolase-like_dom_sf"/>
</dbReference>
<dbReference type="EMBL" id="DVLP01000208">
    <property type="protein sequence ID" value="HIT75273.1"/>
    <property type="molecule type" value="Genomic_DNA"/>
</dbReference>
<reference evidence="4" key="2">
    <citation type="journal article" date="2021" name="PeerJ">
        <title>Extensive microbial diversity within the chicken gut microbiome revealed by metagenomics and culture.</title>
        <authorList>
            <person name="Gilroy R."/>
            <person name="Ravi A."/>
            <person name="Getino M."/>
            <person name="Pursley I."/>
            <person name="Horton D.L."/>
            <person name="Alikhan N.F."/>
            <person name="Baker D."/>
            <person name="Gharbi K."/>
            <person name="Hall N."/>
            <person name="Watson M."/>
            <person name="Adriaenssens E.M."/>
            <person name="Foster-Nyarko E."/>
            <person name="Jarju S."/>
            <person name="Secka A."/>
            <person name="Antonio M."/>
            <person name="Oren A."/>
            <person name="Chaudhuri R.R."/>
            <person name="La Ragione R."/>
            <person name="Hildebrand F."/>
            <person name="Pallen M.J."/>
        </authorList>
    </citation>
    <scope>NUCLEOTIDE SEQUENCE</scope>
    <source>
        <strain evidence="4">ChiGjej1B1-24693</strain>
    </source>
</reference>
<reference evidence="4" key="1">
    <citation type="submission" date="2020-10" db="EMBL/GenBank/DDBJ databases">
        <authorList>
            <person name="Gilroy R."/>
        </authorList>
    </citation>
    <scope>NUCLEOTIDE SEQUENCE</scope>
    <source>
        <strain evidence="4">ChiGjej1B1-24693</strain>
    </source>
</reference>
<dbReference type="SUPFAM" id="SSF55811">
    <property type="entry name" value="Nudix"/>
    <property type="match status" value="1"/>
</dbReference>